<dbReference type="SMART" id="SM00651">
    <property type="entry name" value="Sm"/>
    <property type="match status" value="1"/>
</dbReference>
<dbReference type="SUPFAM" id="SSF50182">
    <property type="entry name" value="Sm-like ribonucleoproteins"/>
    <property type="match status" value="1"/>
</dbReference>
<feature type="domain" description="Sm" evidence="2">
    <location>
        <begin position="12"/>
        <end position="79"/>
    </location>
</feature>
<reference evidence="4" key="1">
    <citation type="submission" date="2017-02" db="UniProtKB">
        <authorList>
            <consortium name="WormBaseParasite"/>
        </authorList>
    </citation>
    <scope>IDENTIFICATION</scope>
</reference>
<dbReference type="Gene3D" id="3.30.460.10">
    <property type="entry name" value="Beta Polymerase, domain 2"/>
    <property type="match status" value="1"/>
</dbReference>
<proteinExistence type="inferred from homology"/>
<evidence type="ECO:0000313" key="3">
    <source>
        <dbReference type="Proteomes" id="UP000038045"/>
    </source>
</evidence>
<dbReference type="GO" id="GO:0043023">
    <property type="term" value="F:ribosomal large subunit binding"/>
    <property type="evidence" value="ECO:0007669"/>
    <property type="project" value="TreeGrafter"/>
</dbReference>
<dbReference type="AlphaFoldDB" id="A0A0N4Z7K6"/>
<evidence type="ECO:0000313" key="4">
    <source>
        <dbReference type="WBParaSite" id="PTRK_0000316000.1"/>
    </source>
</evidence>
<dbReference type="Gene3D" id="2.30.30.100">
    <property type="match status" value="1"/>
</dbReference>
<accession>A0A0N4Z7K6</accession>
<dbReference type="InterPro" id="IPR010920">
    <property type="entry name" value="LSM_dom_sf"/>
</dbReference>
<dbReference type="WBParaSite" id="PTRK_0000316000.1">
    <property type="protein sequence ID" value="PTRK_0000316000.1"/>
    <property type="gene ID" value="PTRK_0000316000"/>
</dbReference>
<dbReference type="SUPFAM" id="SSF81301">
    <property type="entry name" value="Nucleotidyltransferase"/>
    <property type="match status" value="1"/>
</dbReference>
<dbReference type="PANTHER" id="PTHR21043:SF0">
    <property type="entry name" value="MITOCHONDRIAL ASSEMBLY OF RIBOSOMAL LARGE SUBUNIT PROTEIN 1"/>
    <property type="match status" value="1"/>
</dbReference>
<dbReference type="InterPro" id="IPR043519">
    <property type="entry name" value="NT_sf"/>
</dbReference>
<evidence type="ECO:0000256" key="1">
    <source>
        <dbReference type="ARBA" id="ARBA00010574"/>
    </source>
</evidence>
<dbReference type="Pfam" id="PF01423">
    <property type="entry name" value="LSM"/>
    <property type="match status" value="1"/>
</dbReference>
<protein>
    <submittedName>
        <fullName evidence="4">Sm domain-containing protein</fullName>
    </submittedName>
</protein>
<dbReference type="GO" id="GO:0017148">
    <property type="term" value="P:negative regulation of translation"/>
    <property type="evidence" value="ECO:0007669"/>
    <property type="project" value="TreeGrafter"/>
</dbReference>
<dbReference type="GO" id="GO:0090071">
    <property type="term" value="P:negative regulation of ribosome biogenesis"/>
    <property type="evidence" value="ECO:0007669"/>
    <property type="project" value="TreeGrafter"/>
</dbReference>
<dbReference type="InterPro" id="IPR001163">
    <property type="entry name" value="Sm_dom_euk/arc"/>
</dbReference>
<evidence type="ECO:0000259" key="2">
    <source>
        <dbReference type="SMART" id="SM00651"/>
    </source>
</evidence>
<dbReference type="GO" id="GO:0005739">
    <property type="term" value="C:mitochondrion"/>
    <property type="evidence" value="ECO:0007669"/>
    <property type="project" value="TreeGrafter"/>
</dbReference>
<sequence>MENPLSATEGEEILRYLSNRRLLIRLTDGRRISGYLYCTDNYPNILISHAVENWEGIEDTDRRIGLVMVKRDIIESIVVTKEDLYIEEYYEEEEDNNDDEKVIPLHLQKKIEKSYEEKEFIEKIKIDDLIQLLNNERALNIECINVIKDKNELKANEIAVICSPFNNKHAEALVNIVRSFVKDNYKFEDKQYPRLTRNNNGWFTYDMRKVILHVLTDKMRRKYDLESLYRNVKDEDEEVVDPFNDKPVISNDGNLN</sequence>
<organism evidence="3 4">
    <name type="scientific">Parastrongyloides trichosuri</name>
    <name type="common">Possum-specific nematode worm</name>
    <dbReference type="NCBI Taxonomy" id="131310"/>
    <lineage>
        <taxon>Eukaryota</taxon>
        <taxon>Metazoa</taxon>
        <taxon>Ecdysozoa</taxon>
        <taxon>Nematoda</taxon>
        <taxon>Chromadorea</taxon>
        <taxon>Rhabditida</taxon>
        <taxon>Tylenchina</taxon>
        <taxon>Panagrolaimomorpha</taxon>
        <taxon>Strongyloidoidea</taxon>
        <taxon>Strongyloididae</taxon>
        <taxon>Parastrongyloides</taxon>
    </lineage>
</organism>
<keyword evidence="3" id="KW-1185">Reference proteome</keyword>
<dbReference type="STRING" id="131310.A0A0N4Z7K6"/>
<dbReference type="PANTHER" id="PTHR21043">
    <property type="entry name" value="IOJAP SUPERFAMILY ORTHOLOG"/>
    <property type="match status" value="1"/>
</dbReference>
<dbReference type="Pfam" id="PF02410">
    <property type="entry name" value="RsfS"/>
    <property type="match status" value="1"/>
</dbReference>
<dbReference type="Proteomes" id="UP000038045">
    <property type="component" value="Unplaced"/>
</dbReference>
<name>A0A0N4Z7K6_PARTI</name>
<comment type="similarity">
    <text evidence="1">Belongs to the Iojap/RsfS family.</text>
</comment>
<dbReference type="InterPro" id="IPR004394">
    <property type="entry name" value="Iojap/RsfS/C7orf30"/>
</dbReference>